<dbReference type="InterPro" id="IPR050312">
    <property type="entry name" value="IolE/XylAMocC-like"/>
</dbReference>
<dbReference type="OrthoDB" id="128241at2"/>
<keyword evidence="3" id="KW-1185">Reference proteome</keyword>
<dbReference type="SUPFAM" id="SSF51658">
    <property type="entry name" value="Xylose isomerase-like"/>
    <property type="match status" value="1"/>
</dbReference>
<reference evidence="3" key="1">
    <citation type="submission" date="2018-11" db="EMBL/GenBank/DDBJ databases">
        <title>Complete genome sequence of Paenibacillus sp. ML311-T8.</title>
        <authorList>
            <person name="Nam Y.-D."/>
            <person name="Kang J."/>
            <person name="Chung W.-H."/>
            <person name="Park Y.S."/>
        </authorList>
    </citation>
    <scope>NUCLEOTIDE SEQUENCE [LARGE SCALE GENOMIC DNA]</scope>
    <source>
        <strain evidence="3">ML311-T8</strain>
    </source>
</reference>
<dbReference type="InterPro" id="IPR013022">
    <property type="entry name" value="Xyl_isomerase-like_TIM-brl"/>
</dbReference>
<accession>A0A6B8RDR6</accession>
<dbReference type="Pfam" id="PF01261">
    <property type="entry name" value="AP_endonuc_2"/>
    <property type="match status" value="1"/>
</dbReference>
<name>A0A6B8RDR6_9BACL</name>
<organism evidence="2 3">
    <name type="scientific">Paenibacillus psychroresistens</name>
    <dbReference type="NCBI Taxonomy" id="1778678"/>
    <lineage>
        <taxon>Bacteria</taxon>
        <taxon>Bacillati</taxon>
        <taxon>Bacillota</taxon>
        <taxon>Bacilli</taxon>
        <taxon>Bacillales</taxon>
        <taxon>Paenibacillaceae</taxon>
        <taxon>Paenibacillus</taxon>
    </lineage>
</organism>
<dbReference type="InterPro" id="IPR036237">
    <property type="entry name" value="Xyl_isomerase-like_sf"/>
</dbReference>
<evidence type="ECO:0000313" key="2">
    <source>
        <dbReference type="EMBL" id="QGQ94581.1"/>
    </source>
</evidence>
<gene>
    <name evidence="2" type="ORF">EHS13_06615</name>
</gene>
<dbReference type="RefSeq" id="WP_155699588.1">
    <property type="nucleotide sequence ID" value="NZ_CP034235.1"/>
</dbReference>
<dbReference type="PANTHER" id="PTHR12110">
    <property type="entry name" value="HYDROXYPYRUVATE ISOMERASE"/>
    <property type="match status" value="1"/>
</dbReference>
<dbReference type="EMBL" id="CP034235">
    <property type="protein sequence ID" value="QGQ94581.1"/>
    <property type="molecule type" value="Genomic_DNA"/>
</dbReference>
<proteinExistence type="predicted"/>
<evidence type="ECO:0000313" key="3">
    <source>
        <dbReference type="Proteomes" id="UP000426246"/>
    </source>
</evidence>
<dbReference type="PANTHER" id="PTHR12110:SF21">
    <property type="entry name" value="XYLOSE ISOMERASE-LIKE TIM BARREL DOMAIN-CONTAINING PROTEIN"/>
    <property type="match status" value="1"/>
</dbReference>
<dbReference type="KEGG" id="ppsc:EHS13_06615"/>
<keyword evidence="2" id="KW-0413">Isomerase</keyword>
<evidence type="ECO:0000259" key="1">
    <source>
        <dbReference type="Pfam" id="PF01261"/>
    </source>
</evidence>
<dbReference type="GO" id="GO:0016853">
    <property type="term" value="F:isomerase activity"/>
    <property type="evidence" value="ECO:0007669"/>
    <property type="project" value="UniProtKB-KW"/>
</dbReference>
<feature type="domain" description="Xylose isomerase-like TIM barrel" evidence="1">
    <location>
        <begin position="22"/>
        <end position="268"/>
    </location>
</feature>
<protein>
    <submittedName>
        <fullName evidence="2">Sugar phosphate isomerase/epimerase</fullName>
    </submittedName>
</protein>
<dbReference type="Proteomes" id="UP000426246">
    <property type="component" value="Chromosome"/>
</dbReference>
<sequence length="281" mass="31577">MRLGGPIFVDTKDPIEWVKAHKAAGYTAAYSPALDIRDEKLIQAYKKEAEKADLLIAEVGAWSNPIDLDDDKRLKAINYCQERLEYAEMLGAKCCVNIAGARGEIWNEAYAANLSEDTFALIVDTIRSIVDAVKPQHTFYTLETMQWVFPDSVESYVRLIKAIDRKSFAVHLDPVNLIVSPRSYFQNAALLTECFTELGPYIKSCHAKDIKLTTHSSFHLDEVIPGSGALDYQVFLKQLNGLHRDTPLMLEHLSSEAEYIKAANYIRSVAEKAGIQMEESK</sequence>
<dbReference type="Gene3D" id="3.20.20.150">
    <property type="entry name" value="Divalent-metal-dependent TIM barrel enzymes"/>
    <property type="match status" value="1"/>
</dbReference>
<dbReference type="AlphaFoldDB" id="A0A6B8RDR6"/>